<dbReference type="FunFam" id="2.60.40.60:FF:000083">
    <property type="entry name" value="Desmoglein 1"/>
    <property type="match status" value="1"/>
</dbReference>
<feature type="compositionally biased region" description="Polar residues" evidence="19">
    <location>
        <begin position="1112"/>
        <end position="1136"/>
    </location>
</feature>
<evidence type="ECO:0000313" key="23">
    <source>
        <dbReference type="Proteomes" id="UP000515156"/>
    </source>
</evidence>
<dbReference type="PANTHER" id="PTHR24025">
    <property type="entry name" value="DESMOGLEIN FAMILY MEMBER"/>
    <property type="match status" value="1"/>
</dbReference>
<dbReference type="CTD" id="1829"/>
<feature type="region of interest" description="Disordered" evidence="19">
    <location>
        <begin position="1111"/>
        <end position="1136"/>
    </location>
</feature>
<dbReference type="FunCoup" id="A0A6P7YXJ7">
    <property type="interactions" value="948"/>
</dbReference>
<dbReference type="GO" id="GO:0007156">
    <property type="term" value="P:homophilic cell adhesion via plasma membrane adhesion molecules"/>
    <property type="evidence" value="ECO:0007669"/>
    <property type="project" value="InterPro"/>
</dbReference>
<dbReference type="AlphaFoldDB" id="A0A6P7YXJ7"/>
<dbReference type="PROSITE" id="PS50268">
    <property type="entry name" value="CADHERIN_2"/>
    <property type="match status" value="4"/>
</dbReference>
<dbReference type="GO" id="GO:0005509">
    <property type="term" value="F:calcium ion binding"/>
    <property type="evidence" value="ECO:0007669"/>
    <property type="project" value="UniProtKB-UniRule"/>
</dbReference>
<dbReference type="SUPFAM" id="SSF49313">
    <property type="entry name" value="Cadherin-like"/>
    <property type="match status" value="5"/>
</dbReference>
<dbReference type="FunFam" id="2.60.40.60:FF:000031">
    <property type="entry name" value="Cadherin 3"/>
    <property type="match status" value="1"/>
</dbReference>
<keyword evidence="14" id="KW-0325">Glycoprotein</keyword>
<keyword evidence="4" id="KW-0165">Cleavage on pair of basic residues</keyword>
<dbReference type="InterPro" id="IPR020894">
    <property type="entry name" value="Cadherin_CS"/>
</dbReference>
<dbReference type="SMART" id="SM00112">
    <property type="entry name" value="CA"/>
    <property type="match status" value="4"/>
</dbReference>
<evidence type="ECO:0000256" key="12">
    <source>
        <dbReference type="ARBA" id="ARBA00022989"/>
    </source>
</evidence>
<dbReference type="Pfam" id="PF00028">
    <property type="entry name" value="Cadherin"/>
    <property type="match status" value="4"/>
</dbReference>
<dbReference type="Gene3D" id="4.10.900.10">
    <property type="entry name" value="TCF3-CBD (Catenin binding domain)"/>
    <property type="match status" value="1"/>
</dbReference>
<dbReference type="Gene3D" id="2.60.40.60">
    <property type="entry name" value="Cadherins"/>
    <property type="match status" value="5"/>
</dbReference>
<organism evidence="23 24">
    <name type="scientific">Microcaecilia unicolor</name>
    <dbReference type="NCBI Taxonomy" id="1415580"/>
    <lineage>
        <taxon>Eukaryota</taxon>
        <taxon>Metazoa</taxon>
        <taxon>Chordata</taxon>
        <taxon>Craniata</taxon>
        <taxon>Vertebrata</taxon>
        <taxon>Euteleostomi</taxon>
        <taxon>Amphibia</taxon>
        <taxon>Gymnophiona</taxon>
        <taxon>Siphonopidae</taxon>
        <taxon>Microcaecilia</taxon>
    </lineage>
</organism>
<evidence type="ECO:0000256" key="17">
    <source>
        <dbReference type="RuleBase" id="RU003318"/>
    </source>
</evidence>
<feature type="signal peptide" evidence="21">
    <location>
        <begin position="1"/>
        <end position="25"/>
    </location>
</feature>
<dbReference type="InterPro" id="IPR009122">
    <property type="entry name" value="Desmosomal_cadherin"/>
</dbReference>
<dbReference type="Pfam" id="PF01049">
    <property type="entry name" value="CADH_Y-type_LIR"/>
    <property type="match status" value="1"/>
</dbReference>
<evidence type="ECO:0000256" key="2">
    <source>
        <dbReference type="ARBA" id="ARBA00004568"/>
    </source>
</evidence>
<dbReference type="OrthoDB" id="8961010at2759"/>
<keyword evidence="5 17" id="KW-0812">Transmembrane</keyword>
<dbReference type="KEGG" id="muo:115477149"/>
<feature type="domain" description="Cadherin" evidence="22">
    <location>
        <begin position="270"/>
        <end position="389"/>
    </location>
</feature>
<evidence type="ECO:0000256" key="5">
    <source>
        <dbReference type="ARBA" id="ARBA00022692"/>
    </source>
</evidence>
<proteinExistence type="predicted"/>
<keyword evidence="23" id="KW-1185">Reference proteome</keyword>
<dbReference type="InterPro" id="IPR027397">
    <property type="entry name" value="Catenin-bd_sf"/>
</dbReference>
<feature type="domain" description="Cadherin" evidence="22">
    <location>
        <begin position="49"/>
        <end position="156"/>
    </location>
</feature>
<keyword evidence="10 17" id="KW-0130">Cell adhesion</keyword>
<feature type="transmembrane region" description="Helical" evidence="20">
    <location>
        <begin position="612"/>
        <end position="636"/>
    </location>
</feature>
<sequence>MVPTMAAALRVYLLLQTVSVHIGYGLHIQVMSNDDISHNLHNFVRQKREWIIPPTNVMEEVDNKNPIAVIQSDAELDKSKQITYRITGDGVTDPPYGLFVINKTSGALNITRRVDRETKAIYFLTGYAEDQNGVAVESPIALRIRIQDINDNPPVFTEEVFIGAVEEMSSSNTLVMRLNATDADEENTLNSKLAFRILSQDPRLSQIFQIQRDTAEIYTKISSIDREQQSSYVFSVEVKDRNGDDETGKAGTSTVHIKVLDVNDHVPELEKEMYEGSIVENTANVEVLRIKVFDKDEEHTDNWLANFTILSGNENGYFKIETNSTTNEGVLVLVKEVDYEEFQNLELKVVASNKAAYHSSILSSGGSSSMGKVVPIKVKVKNVLEGPIFKPKTKQIYVSENKKTTVINQIIGSYQAYDEDTGKIAEHVRYAKEYDADNWFTIDINTAEIRLSKIPDRESSYVVNGTYIAKILAISEALPGKTATGTIAIHIEDINDNCPTIVNPIQTVCHDAKYISVTAKDEDAFPNGAPFTFTIVDEPVGAAKNWIIGNQNGTSIEMVPQNVWYNNHDVQILVEDMQGFSCPDKQILKLTVCTCSAGGGCMEKLRNNSASLGAGAIGLMILAFLLLLLVPLLLLLCYCGSSGKGIAAIPDSAMETLRNWNNEGAQPEDMTGFLPLVSSDYADRVGTGMKEAGRFAGNGIEADSGGMYGTSHVIEKWDEHRNLLSGTGYGGGGAAAEGATAIVGVAGRTVKTGSAAGATGAGGALNEEFLKDYFCDKALSYADEDEAQPAKDCLLVYCQEGVESPTGSIGCCSFVDDDLEEDLLDNLGPKFKTLAEICLGKHLITDTEISQQSSHGQHVGIPSAAGKVVSTSSVHAGDQPRSVSSENKYSVYESSIHAPELVKIPEMVTEQTVYTEESSRSGMQSARPIPDPHVHGSMLVTEKSYTGLTLKPTPVILDPLHQQNVVVTERVLAPASGFQGIMDIPDLSKGQNVVVTERLIKTDSGVPGLLVMNERPDSQYFVVTERLLAPTSGLQTNLSIPDLTDGQNVVVTERLFTPIDSLPGGMRIPSEVSGTHTVVKERNIISGAGVQGHMPNAELLINQPSIVIREPSGSNRNLSQSTSKVTKYNTVQYTHS</sequence>
<feature type="chain" id="PRO_5028229082" evidence="21">
    <location>
        <begin position="26"/>
        <end position="1136"/>
    </location>
</feature>
<name>A0A6P7YXJ7_9AMPH</name>
<dbReference type="InParanoid" id="A0A6P7YXJ7"/>
<dbReference type="GO" id="GO:0030057">
    <property type="term" value="C:desmosome"/>
    <property type="evidence" value="ECO:0007669"/>
    <property type="project" value="UniProtKB-SubCell"/>
</dbReference>
<dbReference type="PRINTS" id="PR01818">
    <property type="entry name" value="DESMOCADHERN"/>
</dbReference>
<evidence type="ECO:0000256" key="7">
    <source>
        <dbReference type="ARBA" id="ARBA00022729"/>
    </source>
</evidence>
<dbReference type="PANTHER" id="PTHR24025:SF1">
    <property type="entry name" value="DESMOGLEIN-2"/>
    <property type="match status" value="1"/>
</dbReference>
<evidence type="ECO:0000256" key="9">
    <source>
        <dbReference type="ARBA" id="ARBA00022837"/>
    </source>
</evidence>
<feature type="region of interest" description="Disordered" evidence="19">
    <location>
        <begin position="916"/>
        <end position="935"/>
    </location>
</feature>
<comment type="subcellular location">
    <subcellularLocation>
        <location evidence="2">Cell junction</location>
        <location evidence="2">Desmosome</location>
    </subcellularLocation>
    <subcellularLocation>
        <location evidence="1 17">Cell membrane</location>
        <topology evidence="1 17">Single-pass type I membrane protein</topology>
    </subcellularLocation>
</comment>
<dbReference type="InterPro" id="IPR050971">
    <property type="entry name" value="Cadherin-domain_protein"/>
</dbReference>
<evidence type="ECO:0000256" key="8">
    <source>
        <dbReference type="ARBA" id="ARBA00022737"/>
    </source>
</evidence>
<comment type="function">
    <text evidence="15">Cadherins are calcium-dependent cell adhesion proteins. They preferentially interact with themselves in a homophilic manner in connecting cells; cadherins may thus contribute to the sorting of heterogeneous cell types.</text>
</comment>
<dbReference type="RefSeq" id="XP_030069648.1">
    <property type="nucleotide sequence ID" value="XM_030213788.1"/>
</dbReference>
<dbReference type="PROSITE" id="PS00232">
    <property type="entry name" value="CADHERIN_1"/>
    <property type="match status" value="2"/>
</dbReference>
<dbReference type="GeneID" id="115477149"/>
<evidence type="ECO:0000259" key="22">
    <source>
        <dbReference type="PROSITE" id="PS50268"/>
    </source>
</evidence>
<keyword evidence="12 20" id="KW-1133">Transmembrane helix</keyword>
<evidence type="ECO:0000256" key="20">
    <source>
        <dbReference type="SAM" id="Phobius"/>
    </source>
</evidence>
<dbReference type="GO" id="GO:0005886">
    <property type="term" value="C:plasma membrane"/>
    <property type="evidence" value="ECO:0007669"/>
    <property type="project" value="UniProtKB-SubCell"/>
</dbReference>
<evidence type="ECO:0000256" key="21">
    <source>
        <dbReference type="SAM" id="SignalP"/>
    </source>
</evidence>
<keyword evidence="13 20" id="KW-0472">Membrane</keyword>
<evidence type="ECO:0000256" key="1">
    <source>
        <dbReference type="ARBA" id="ARBA00004251"/>
    </source>
</evidence>
<evidence type="ECO:0000313" key="24">
    <source>
        <dbReference type="RefSeq" id="XP_030069648.1"/>
    </source>
</evidence>
<dbReference type="InterPro" id="IPR002126">
    <property type="entry name" value="Cadherin-like_dom"/>
</dbReference>
<comment type="function">
    <text evidence="18">A component of desmosome cell-cell junctions which are required for positive regulation of cellular adhesion. Involved in the interaction of plaque proteins and intermediate filaments mediating cell-cell adhesion.</text>
</comment>
<reference evidence="24" key="1">
    <citation type="submission" date="2025-08" db="UniProtKB">
        <authorList>
            <consortium name="RefSeq"/>
        </authorList>
    </citation>
    <scope>IDENTIFICATION</scope>
</reference>
<feature type="domain" description="Cadherin" evidence="22">
    <location>
        <begin position="390"/>
        <end position="501"/>
    </location>
</feature>
<protein>
    <submittedName>
        <fullName evidence="24">Desmoglein-2 isoform X1</fullName>
    </submittedName>
</protein>
<evidence type="ECO:0000256" key="18">
    <source>
        <dbReference type="RuleBase" id="RU004358"/>
    </source>
</evidence>
<dbReference type="FunFam" id="2.60.40.60:FF:000011">
    <property type="entry name" value="Cadherin 1"/>
    <property type="match status" value="1"/>
</dbReference>
<evidence type="ECO:0000256" key="10">
    <source>
        <dbReference type="ARBA" id="ARBA00022889"/>
    </source>
</evidence>
<dbReference type="PRINTS" id="PR01819">
    <property type="entry name" value="DESMOGLEIN"/>
</dbReference>
<evidence type="ECO:0000256" key="11">
    <source>
        <dbReference type="ARBA" id="ARBA00022949"/>
    </source>
</evidence>
<evidence type="ECO:0000256" key="19">
    <source>
        <dbReference type="SAM" id="MobiDB-lite"/>
    </source>
</evidence>
<keyword evidence="9 16" id="KW-0106">Calcium</keyword>
<evidence type="ECO:0000256" key="14">
    <source>
        <dbReference type="ARBA" id="ARBA00023180"/>
    </source>
</evidence>
<dbReference type="PRINTS" id="PR00205">
    <property type="entry name" value="CADHERIN"/>
</dbReference>
<dbReference type="Proteomes" id="UP000515156">
    <property type="component" value="Chromosome 1"/>
</dbReference>
<evidence type="ECO:0000256" key="16">
    <source>
        <dbReference type="PROSITE-ProRule" id="PRU00043"/>
    </source>
</evidence>
<evidence type="ECO:0000256" key="13">
    <source>
        <dbReference type="ARBA" id="ARBA00023136"/>
    </source>
</evidence>
<feature type="domain" description="Cadherin" evidence="22">
    <location>
        <begin position="157"/>
        <end position="269"/>
    </location>
</feature>
<keyword evidence="7 21" id="KW-0732">Signal</keyword>
<keyword evidence="6" id="KW-0479">Metal-binding</keyword>
<evidence type="ECO:0000256" key="15">
    <source>
        <dbReference type="ARBA" id="ARBA00037319"/>
    </source>
</evidence>
<accession>A0A6P7YXJ7</accession>
<dbReference type="InterPro" id="IPR015919">
    <property type="entry name" value="Cadherin-like_sf"/>
</dbReference>
<keyword evidence="8" id="KW-0677">Repeat</keyword>
<dbReference type="FunFam" id="4.10.900.10:FF:000003">
    <property type="entry name" value="Desmoglein 1"/>
    <property type="match status" value="1"/>
</dbReference>
<keyword evidence="11" id="KW-0965">Cell junction</keyword>
<gene>
    <name evidence="24" type="primary">DSG2</name>
</gene>
<keyword evidence="3" id="KW-1003">Cell membrane</keyword>
<dbReference type="FunFam" id="2.60.40.60:FF:000074">
    <property type="entry name" value="Desmoglein 4"/>
    <property type="match status" value="1"/>
</dbReference>
<evidence type="ECO:0000256" key="3">
    <source>
        <dbReference type="ARBA" id="ARBA00022475"/>
    </source>
</evidence>
<dbReference type="InterPro" id="IPR000233">
    <property type="entry name" value="Cadherin_Y-type_LIR"/>
</dbReference>
<dbReference type="CDD" id="cd11304">
    <property type="entry name" value="Cadherin_repeat"/>
    <property type="match status" value="4"/>
</dbReference>
<evidence type="ECO:0000256" key="6">
    <source>
        <dbReference type="ARBA" id="ARBA00022723"/>
    </source>
</evidence>
<evidence type="ECO:0000256" key="4">
    <source>
        <dbReference type="ARBA" id="ARBA00022685"/>
    </source>
</evidence>
<dbReference type="FunFam" id="2.60.40.60:FF:000068">
    <property type="entry name" value="Desmoglein 1"/>
    <property type="match status" value="1"/>
</dbReference>